<dbReference type="GO" id="GO:0016706">
    <property type="term" value="F:2-oxoglutarate-dependent dioxygenase activity"/>
    <property type="evidence" value="ECO:0007669"/>
    <property type="project" value="UniProtKB-ARBA"/>
</dbReference>
<dbReference type="EMBL" id="JMCB01000010">
    <property type="protein sequence ID" value="KFE66360.1"/>
    <property type="molecule type" value="Genomic_DNA"/>
</dbReference>
<evidence type="ECO:0000313" key="2">
    <source>
        <dbReference type="EMBL" id="KFE66360.1"/>
    </source>
</evidence>
<keyword evidence="2" id="KW-0560">Oxidoreductase</keyword>
<dbReference type="PANTHER" id="PTHR20883">
    <property type="entry name" value="PHYTANOYL-COA DIOXYGENASE DOMAIN CONTAINING 1"/>
    <property type="match status" value="1"/>
</dbReference>
<keyword evidence="2" id="KW-0223">Dioxygenase</keyword>
<name>A0A085WF97_9BACT</name>
<comment type="cofactor">
    <cofactor evidence="1">
        <name>Fe(2+)</name>
        <dbReference type="ChEBI" id="CHEBI:29033"/>
    </cofactor>
</comment>
<dbReference type="Proteomes" id="UP000028725">
    <property type="component" value="Unassembled WGS sequence"/>
</dbReference>
<dbReference type="Gene3D" id="2.60.120.620">
    <property type="entry name" value="q2cbj1_9rhob like domain"/>
    <property type="match status" value="1"/>
</dbReference>
<evidence type="ECO:0000313" key="3">
    <source>
        <dbReference type="Proteomes" id="UP000028725"/>
    </source>
</evidence>
<dbReference type="RefSeq" id="WP_052420225.1">
    <property type="nucleotide sequence ID" value="NZ_JMCB01000010.1"/>
</dbReference>
<accession>A0A085WF97</accession>
<dbReference type="OrthoDB" id="9791262at2"/>
<dbReference type="STRING" id="394096.DB31_0833"/>
<dbReference type="InterPro" id="IPR008775">
    <property type="entry name" value="Phytyl_CoA_dOase-like"/>
</dbReference>
<organism evidence="2 3">
    <name type="scientific">Hyalangium minutum</name>
    <dbReference type="NCBI Taxonomy" id="394096"/>
    <lineage>
        <taxon>Bacteria</taxon>
        <taxon>Pseudomonadati</taxon>
        <taxon>Myxococcota</taxon>
        <taxon>Myxococcia</taxon>
        <taxon>Myxococcales</taxon>
        <taxon>Cystobacterineae</taxon>
        <taxon>Archangiaceae</taxon>
        <taxon>Hyalangium</taxon>
    </lineage>
</organism>
<comment type="caution">
    <text evidence="2">The sequence shown here is derived from an EMBL/GenBank/DDBJ whole genome shotgun (WGS) entry which is preliminary data.</text>
</comment>
<dbReference type="PANTHER" id="PTHR20883:SF48">
    <property type="entry name" value="ECTOINE DIOXYGENASE"/>
    <property type="match status" value="1"/>
</dbReference>
<dbReference type="Pfam" id="PF05721">
    <property type="entry name" value="PhyH"/>
    <property type="match status" value="1"/>
</dbReference>
<proteinExistence type="predicted"/>
<reference evidence="2 3" key="1">
    <citation type="submission" date="2014-04" db="EMBL/GenBank/DDBJ databases">
        <title>Genome assembly of Hyalangium minutum DSM 14724.</title>
        <authorList>
            <person name="Sharma G."/>
            <person name="Subramanian S."/>
        </authorList>
    </citation>
    <scope>NUCLEOTIDE SEQUENCE [LARGE SCALE GENOMIC DNA]</scope>
    <source>
        <strain evidence="2 3">DSM 14724</strain>
    </source>
</reference>
<keyword evidence="3" id="KW-1185">Reference proteome</keyword>
<evidence type="ECO:0000256" key="1">
    <source>
        <dbReference type="ARBA" id="ARBA00001954"/>
    </source>
</evidence>
<dbReference type="GO" id="GO:0005506">
    <property type="term" value="F:iron ion binding"/>
    <property type="evidence" value="ECO:0007669"/>
    <property type="project" value="UniProtKB-ARBA"/>
</dbReference>
<sequence>MLKIVERANELLQKAKGAVGLEPGASGLWLDHPNAETLLRERTRSEFLRKHVGELIRDGVTRIPGLVSADTCEQLTQEFHQYCQQHSAAAADYRDAQGYHERLCNLHLSSPRALSIGLHPRVLEVLDFAFGKRAAVCSSLVFEKGSQQAIHRDSPFFHTNPEGQFFGVWTALEDVSPDAGPLTYHVGGHRIPMDRLKIARDNPGKKPGELYSEYIRILHQECSQRAIPLTRADFMRKGDVLIWHPQLPHGGSPIKRPELTRKSVVFHYMPENSPMHGVEAFFSEKFPNTPNGYRRESGRAVIDHGSPRFDHNY</sequence>
<protein>
    <submittedName>
        <fullName evidence="2">Phytanoyl-CoA dioxygenase</fullName>
    </submittedName>
</protein>
<gene>
    <name evidence="2" type="ORF">DB31_0833</name>
</gene>
<dbReference type="AlphaFoldDB" id="A0A085WF97"/>
<dbReference type="SUPFAM" id="SSF51197">
    <property type="entry name" value="Clavaminate synthase-like"/>
    <property type="match status" value="1"/>
</dbReference>